<dbReference type="RefSeq" id="WP_286278797.1">
    <property type="nucleotide sequence ID" value="NZ_AP027731.1"/>
</dbReference>
<reference evidence="2" key="1">
    <citation type="journal article" date="2019" name="Int. J. Syst. Evol. Microbiol.">
        <title>The Global Catalogue of Microorganisms (GCM) 10K type strain sequencing project: providing services to taxonomists for standard genome sequencing and annotation.</title>
        <authorList>
            <consortium name="The Broad Institute Genomics Platform"/>
            <consortium name="The Broad Institute Genome Sequencing Center for Infectious Disease"/>
            <person name="Wu L."/>
            <person name="Ma J."/>
        </authorList>
    </citation>
    <scope>NUCLEOTIDE SEQUENCE [LARGE SCALE GENOMIC DNA]</scope>
    <source>
        <strain evidence="2">NBRC 108725</strain>
    </source>
</reference>
<dbReference type="EMBL" id="AP027731">
    <property type="protein sequence ID" value="BDZ45491.1"/>
    <property type="molecule type" value="Genomic_DNA"/>
</dbReference>
<organism evidence="1 2">
    <name type="scientific">Naasia aerilata</name>
    <dbReference type="NCBI Taxonomy" id="1162966"/>
    <lineage>
        <taxon>Bacteria</taxon>
        <taxon>Bacillati</taxon>
        <taxon>Actinomycetota</taxon>
        <taxon>Actinomycetes</taxon>
        <taxon>Micrococcales</taxon>
        <taxon>Microbacteriaceae</taxon>
        <taxon>Naasia</taxon>
    </lineage>
</organism>
<sequence>MHDYNKVWIDGVEIEVVSGDVSWVEAEAEKLIDAGGGWLRFNQPNHHYAIHLSRTSSVIAYYVR</sequence>
<proteinExistence type="predicted"/>
<protein>
    <submittedName>
        <fullName evidence="1">Uncharacterized protein</fullName>
    </submittedName>
</protein>
<evidence type="ECO:0000313" key="1">
    <source>
        <dbReference type="EMBL" id="BDZ45491.1"/>
    </source>
</evidence>
<dbReference type="Proteomes" id="UP001321498">
    <property type="component" value="Chromosome"/>
</dbReference>
<accession>A0ABN6XKW6</accession>
<name>A0ABN6XKW6_9MICO</name>
<evidence type="ECO:0000313" key="2">
    <source>
        <dbReference type="Proteomes" id="UP001321498"/>
    </source>
</evidence>
<gene>
    <name evidence="1" type="ORF">GCM10025866_14000</name>
</gene>
<keyword evidence="2" id="KW-1185">Reference proteome</keyword>